<gene>
    <name evidence="2" type="ORF">EG328_006940</name>
</gene>
<evidence type="ECO:0000256" key="1">
    <source>
        <dbReference type="SAM" id="MobiDB-lite"/>
    </source>
</evidence>
<evidence type="ECO:0000313" key="2">
    <source>
        <dbReference type="EMBL" id="KAE9969350.1"/>
    </source>
</evidence>
<protein>
    <submittedName>
        <fullName evidence="2">Uncharacterized protein</fullName>
    </submittedName>
</protein>
<dbReference type="EMBL" id="WNWS01000370">
    <property type="protein sequence ID" value="KAE9969350.1"/>
    <property type="molecule type" value="Genomic_DNA"/>
</dbReference>
<dbReference type="Proteomes" id="UP000447873">
    <property type="component" value="Unassembled WGS sequence"/>
</dbReference>
<proteinExistence type="predicted"/>
<comment type="caution">
    <text evidence="2">The sequence shown here is derived from an EMBL/GenBank/DDBJ whole genome shotgun (WGS) entry which is preliminary data.</text>
</comment>
<sequence>MPVGAWKEYFDISKAPVPMSSHLSTYVPSRWHIAISQYSVGAPLELRPITFARTNMWNTKVIASREDTDKSTTRDTDRSIANKSPLASNKPSRQLPVQ</sequence>
<name>A0A8H3UG37_VENIN</name>
<evidence type="ECO:0000313" key="3">
    <source>
        <dbReference type="Proteomes" id="UP000447873"/>
    </source>
</evidence>
<dbReference type="AlphaFoldDB" id="A0A8H3UG37"/>
<accession>A0A8H3UG37</accession>
<feature type="region of interest" description="Disordered" evidence="1">
    <location>
        <begin position="65"/>
        <end position="98"/>
    </location>
</feature>
<reference evidence="2 3" key="1">
    <citation type="submission" date="2018-12" db="EMBL/GenBank/DDBJ databases">
        <title>Venturia inaequalis Genome Resource.</title>
        <authorList>
            <person name="Lichtner F.J."/>
        </authorList>
    </citation>
    <scope>NUCLEOTIDE SEQUENCE [LARGE SCALE GENOMIC DNA]</scope>
    <source>
        <strain evidence="2 3">120213</strain>
    </source>
</reference>
<feature type="compositionally biased region" description="Basic and acidic residues" evidence="1">
    <location>
        <begin position="65"/>
        <end position="80"/>
    </location>
</feature>
<organism evidence="2 3">
    <name type="scientific">Venturia inaequalis</name>
    <name type="common">Apple scab fungus</name>
    <dbReference type="NCBI Taxonomy" id="5025"/>
    <lineage>
        <taxon>Eukaryota</taxon>
        <taxon>Fungi</taxon>
        <taxon>Dikarya</taxon>
        <taxon>Ascomycota</taxon>
        <taxon>Pezizomycotina</taxon>
        <taxon>Dothideomycetes</taxon>
        <taxon>Pleosporomycetidae</taxon>
        <taxon>Venturiales</taxon>
        <taxon>Venturiaceae</taxon>
        <taxon>Venturia</taxon>
    </lineage>
</organism>
<feature type="compositionally biased region" description="Polar residues" evidence="1">
    <location>
        <begin position="81"/>
        <end position="98"/>
    </location>
</feature>